<evidence type="ECO:0000313" key="3">
    <source>
        <dbReference type="EMBL" id="CAE7249705.1"/>
    </source>
</evidence>
<evidence type="ECO:0000259" key="2">
    <source>
        <dbReference type="Pfam" id="PF10469"/>
    </source>
</evidence>
<dbReference type="OrthoDB" id="447670at2759"/>
<accession>A0A812LNU5</accession>
<feature type="region of interest" description="Disordered" evidence="1">
    <location>
        <begin position="596"/>
        <end position="675"/>
    </location>
</feature>
<gene>
    <name evidence="3" type="ORF">SNAT2548_LOCUS12198</name>
</gene>
<name>A0A812LNU5_9DINO</name>
<sequence length="713" mass="77808">MPLHVRRRLNHLQSELLKREPRLQRAAVAMEKSHVTLLVARLAFDDIDKAAQALERATEAWRGEGHGTHKPVQLRAEGLGHFSQNGVLFTPLLPRDALDSLRKHLIRAFTQSGLTVVDEIPDEAAEAAVVEEVPEGASLAVAEEATRAKDSAQDSEHDAPAQSNKKPGGRKKKQPGEYLPHVTIFKSSQAGRGRIGQQAAKAARQLISLVAKSIVGESAAHTQISFGAIDLEECELLSMHHVQDGYFEAQASARLTLAAPAASQGGKGEEGDEGDEVPIDEEFEKQVSQVVQSLKLVKKEDKKKQQRKLAKKSNRQGDPESGTEEEGQQADAEYGNDGADDFEEEQAGEQFTPAPAKKSSRAKRQKLQKKAPPTDVGTKQKAAPPRRNSKKNKSNGAPPASSDDGHADVEENAESLLCSAGEHMEKDKRIDPEDGLAYTWGEFSAYYTGKYKKKVIEAYWNDCYVVGDTWTPGHLDRTLARAQPPRLQEKDSEGERCEERWKLKARQQASVGAILSPRQDGLMLRGANVCAPKLRPLVFAAIQTHASAFQGAENMPPHATFGDSSCQDAGKAKRGASAAVEEDECVLIESDDVAFPAKRHKGDGKKSERKKKNKQKKKDKKAKKTSKKKKKGKDKKASKGGKKSKRKKEQKFEGPALPLRSSSSSSESSSSSLSAADLPLEFTKAAEAGKVMDAQYLIRLFATGQPVSRTSHP</sequence>
<dbReference type="EMBL" id="CAJNDS010001150">
    <property type="protein sequence ID" value="CAE7249705.1"/>
    <property type="molecule type" value="Genomic_DNA"/>
</dbReference>
<reference evidence="3" key="1">
    <citation type="submission" date="2021-02" db="EMBL/GenBank/DDBJ databases">
        <authorList>
            <person name="Dougan E. K."/>
            <person name="Rhodes N."/>
            <person name="Thang M."/>
            <person name="Chan C."/>
        </authorList>
    </citation>
    <scope>NUCLEOTIDE SEQUENCE</scope>
</reference>
<proteinExistence type="predicted"/>
<feature type="region of interest" description="Disordered" evidence="1">
    <location>
        <begin position="298"/>
        <end position="408"/>
    </location>
</feature>
<dbReference type="InterPro" id="IPR052641">
    <property type="entry name" value="AKAP7_isoform_gamma"/>
</dbReference>
<dbReference type="Proteomes" id="UP000604046">
    <property type="component" value="Unassembled WGS sequence"/>
</dbReference>
<dbReference type="GO" id="GO:0034237">
    <property type="term" value="F:protein kinase A regulatory subunit binding"/>
    <property type="evidence" value="ECO:0007669"/>
    <property type="project" value="TreeGrafter"/>
</dbReference>
<feature type="compositionally biased region" description="Basic and acidic residues" evidence="1">
    <location>
        <begin position="144"/>
        <end position="159"/>
    </location>
</feature>
<dbReference type="AlphaFoldDB" id="A0A812LNU5"/>
<dbReference type="InterPro" id="IPR019510">
    <property type="entry name" value="AKAP7-like_phosphoesterase"/>
</dbReference>
<feature type="region of interest" description="Disordered" evidence="1">
    <location>
        <begin position="142"/>
        <end position="178"/>
    </location>
</feature>
<feature type="compositionally biased region" description="Acidic residues" evidence="1">
    <location>
        <begin position="338"/>
        <end position="347"/>
    </location>
</feature>
<dbReference type="Pfam" id="PF10469">
    <property type="entry name" value="AKAP7_NLS"/>
    <property type="match status" value="1"/>
</dbReference>
<dbReference type="GO" id="GO:0010738">
    <property type="term" value="P:regulation of protein kinase A signaling"/>
    <property type="evidence" value="ECO:0007669"/>
    <property type="project" value="TreeGrafter"/>
</dbReference>
<organism evidence="3 4">
    <name type="scientific">Symbiodinium natans</name>
    <dbReference type="NCBI Taxonomy" id="878477"/>
    <lineage>
        <taxon>Eukaryota</taxon>
        <taxon>Sar</taxon>
        <taxon>Alveolata</taxon>
        <taxon>Dinophyceae</taxon>
        <taxon>Suessiales</taxon>
        <taxon>Symbiodiniaceae</taxon>
        <taxon>Symbiodinium</taxon>
    </lineage>
</organism>
<evidence type="ECO:0000313" key="4">
    <source>
        <dbReference type="Proteomes" id="UP000604046"/>
    </source>
</evidence>
<dbReference type="Gene3D" id="3.90.1140.10">
    <property type="entry name" value="Cyclic phosphodiesterase"/>
    <property type="match status" value="1"/>
</dbReference>
<evidence type="ECO:0000256" key="1">
    <source>
        <dbReference type="SAM" id="MobiDB-lite"/>
    </source>
</evidence>
<dbReference type="PANTHER" id="PTHR15934:SF2">
    <property type="entry name" value="A-KINASE ANCHOR PROTEIN 7-LIKE PHOSPHOESTERASE DOMAIN-CONTAINING PROTEIN"/>
    <property type="match status" value="1"/>
</dbReference>
<dbReference type="PANTHER" id="PTHR15934">
    <property type="entry name" value="RNA 2',3'-CYCLIC PHOSPHODIESTERASE"/>
    <property type="match status" value="1"/>
</dbReference>
<feature type="compositionally biased region" description="Basic residues" evidence="1">
    <location>
        <begin position="597"/>
        <end position="649"/>
    </location>
</feature>
<feature type="compositionally biased region" description="Basic residues" evidence="1">
    <location>
        <begin position="358"/>
        <end position="369"/>
    </location>
</feature>
<dbReference type="GO" id="GO:0005829">
    <property type="term" value="C:cytosol"/>
    <property type="evidence" value="ECO:0007669"/>
    <property type="project" value="TreeGrafter"/>
</dbReference>
<comment type="caution">
    <text evidence="3">The sequence shown here is derived from an EMBL/GenBank/DDBJ whole genome shotgun (WGS) entry which is preliminary data.</text>
</comment>
<keyword evidence="4" id="KW-1185">Reference proteome</keyword>
<protein>
    <recommendedName>
        <fullName evidence="2">A-kinase anchor protein 7-like phosphoesterase domain-containing protein</fullName>
    </recommendedName>
</protein>
<feature type="compositionally biased region" description="Low complexity" evidence="1">
    <location>
        <begin position="661"/>
        <end position="674"/>
    </location>
</feature>
<feature type="compositionally biased region" description="Basic residues" evidence="1">
    <location>
        <begin position="304"/>
        <end position="314"/>
    </location>
</feature>
<feature type="domain" description="A-kinase anchor protein 7-like phosphoesterase" evidence="2">
    <location>
        <begin position="5"/>
        <end position="254"/>
    </location>
</feature>